<dbReference type="Proteomes" id="UP000235145">
    <property type="component" value="Unassembled WGS sequence"/>
</dbReference>
<proteinExistence type="predicted"/>
<gene>
    <name evidence="1" type="ORF">LSAT_V11C400228360</name>
</gene>
<accession>A0A9R1XFE2</accession>
<dbReference type="AlphaFoldDB" id="A0A9R1XFE2"/>
<comment type="caution">
    <text evidence="1">The sequence shown here is derived from an EMBL/GenBank/DDBJ whole genome shotgun (WGS) entry which is preliminary data.</text>
</comment>
<name>A0A9R1XFE2_LACSA</name>
<dbReference type="PANTHER" id="PTHR46481">
    <property type="entry name" value="ZINC FINGER BED DOMAIN-CONTAINING PROTEIN 4"/>
    <property type="match status" value="1"/>
</dbReference>
<protein>
    <submittedName>
        <fullName evidence="1">Uncharacterized protein</fullName>
    </submittedName>
</protein>
<dbReference type="PANTHER" id="PTHR46481:SF7">
    <property type="entry name" value="ZINC FINGER BED DOMAIN-CONTAINING PROTEIN RICESLEEPER 2-LIKE"/>
    <property type="match status" value="1"/>
</dbReference>
<evidence type="ECO:0000313" key="1">
    <source>
        <dbReference type="EMBL" id="KAJ0212605.1"/>
    </source>
</evidence>
<sequence length="119" mass="13892">MNKNDESVKCLQDVVRYIRKSTQQIALFKKCMKAVGVESTKFLCNDCPTRWNSTYDLLKIAVDLEKSFYDSLVGNSYRLWKHLIYKNRSFARDVVTPGSQDFVTCRAMVTFLEKFKVKT</sequence>
<organism evidence="1 2">
    <name type="scientific">Lactuca sativa</name>
    <name type="common">Garden lettuce</name>
    <dbReference type="NCBI Taxonomy" id="4236"/>
    <lineage>
        <taxon>Eukaryota</taxon>
        <taxon>Viridiplantae</taxon>
        <taxon>Streptophyta</taxon>
        <taxon>Embryophyta</taxon>
        <taxon>Tracheophyta</taxon>
        <taxon>Spermatophyta</taxon>
        <taxon>Magnoliopsida</taxon>
        <taxon>eudicotyledons</taxon>
        <taxon>Gunneridae</taxon>
        <taxon>Pentapetalae</taxon>
        <taxon>asterids</taxon>
        <taxon>campanulids</taxon>
        <taxon>Asterales</taxon>
        <taxon>Asteraceae</taxon>
        <taxon>Cichorioideae</taxon>
        <taxon>Cichorieae</taxon>
        <taxon>Lactucinae</taxon>
        <taxon>Lactuca</taxon>
    </lineage>
</organism>
<dbReference type="SUPFAM" id="SSF53098">
    <property type="entry name" value="Ribonuclease H-like"/>
    <property type="match status" value="1"/>
</dbReference>
<reference evidence="1 2" key="1">
    <citation type="journal article" date="2017" name="Nat. Commun.">
        <title>Genome assembly with in vitro proximity ligation data and whole-genome triplication in lettuce.</title>
        <authorList>
            <person name="Reyes-Chin-Wo S."/>
            <person name="Wang Z."/>
            <person name="Yang X."/>
            <person name="Kozik A."/>
            <person name="Arikit S."/>
            <person name="Song C."/>
            <person name="Xia L."/>
            <person name="Froenicke L."/>
            <person name="Lavelle D.O."/>
            <person name="Truco M.J."/>
            <person name="Xia R."/>
            <person name="Zhu S."/>
            <person name="Xu C."/>
            <person name="Xu H."/>
            <person name="Xu X."/>
            <person name="Cox K."/>
            <person name="Korf I."/>
            <person name="Meyers B.C."/>
            <person name="Michelmore R.W."/>
        </authorList>
    </citation>
    <scope>NUCLEOTIDE SEQUENCE [LARGE SCALE GENOMIC DNA]</scope>
    <source>
        <strain evidence="2">cv. Salinas</strain>
        <tissue evidence="1">Seedlings</tissue>
    </source>
</reference>
<dbReference type="InterPro" id="IPR012337">
    <property type="entry name" value="RNaseH-like_sf"/>
</dbReference>
<dbReference type="EMBL" id="NBSK02000004">
    <property type="protein sequence ID" value="KAJ0212605.1"/>
    <property type="molecule type" value="Genomic_DNA"/>
</dbReference>
<keyword evidence="2" id="KW-1185">Reference proteome</keyword>
<dbReference type="InterPro" id="IPR052035">
    <property type="entry name" value="ZnF_BED_domain_contain"/>
</dbReference>
<evidence type="ECO:0000313" key="2">
    <source>
        <dbReference type="Proteomes" id="UP000235145"/>
    </source>
</evidence>